<protein>
    <submittedName>
        <fullName evidence="2">Uncharacterized protein</fullName>
    </submittedName>
</protein>
<dbReference type="AlphaFoldDB" id="A0ABD6D876"/>
<organism evidence="2 3">
    <name type="scientific">Halohasta litorea</name>
    <dbReference type="NCBI Taxonomy" id="869891"/>
    <lineage>
        <taxon>Archaea</taxon>
        <taxon>Methanobacteriati</taxon>
        <taxon>Methanobacteriota</taxon>
        <taxon>Stenosarchaea group</taxon>
        <taxon>Halobacteria</taxon>
        <taxon>Halobacteriales</taxon>
        <taxon>Haloferacaceae</taxon>
        <taxon>Halohasta</taxon>
    </lineage>
</organism>
<evidence type="ECO:0000313" key="2">
    <source>
        <dbReference type="EMBL" id="MFD1641161.1"/>
    </source>
</evidence>
<name>A0ABD6D876_9EURY</name>
<feature type="compositionally biased region" description="Basic and acidic residues" evidence="1">
    <location>
        <begin position="164"/>
        <end position="175"/>
    </location>
</feature>
<dbReference type="RefSeq" id="WP_256394856.1">
    <property type="nucleotide sequence ID" value="NZ_JANHDJ010000001.1"/>
</dbReference>
<dbReference type="EMBL" id="JBHUDM010000001">
    <property type="protein sequence ID" value="MFD1641161.1"/>
    <property type="molecule type" value="Genomic_DNA"/>
</dbReference>
<reference evidence="2 3" key="1">
    <citation type="journal article" date="2019" name="Int. J. Syst. Evol. Microbiol.">
        <title>The Global Catalogue of Microorganisms (GCM) 10K type strain sequencing project: providing services to taxonomists for standard genome sequencing and annotation.</title>
        <authorList>
            <consortium name="The Broad Institute Genomics Platform"/>
            <consortium name="The Broad Institute Genome Sequencing Center for Infectious Disease"/>
            <person name="Wu L."/>
            <person name="Ma J."/>
        </authorList>
    </citation>
    <scope>NUCLEOTIDE SEQUENCE [LARGE SCALE GENOMIC DNA]</scope>
    <source>
        <strain evidence="2 3">CGMCC 1.10593</strain>
    </source>
</reference>
<feature type="region of interest" description="Disordered" evidence="1">
    <location>
        <begin position="53"/>
        <end position="77"/>
    </location>
</feature>
<dbReference type="Proteomes" id="UP001597052">
    <property type="component" value="Unassembled WGS sequence"/>
</dbReference>
<sequence length="262" mass="27592">MATDTHQQVDELLADLAAVFEDEPTADGHPDSEALVELADRADELVAVTELSELSDASGLGDEAEPPASLPAAVASGAPEHVARLRSLLTAAKVSRADGDRRAALVDELRSLVAVAQGESAEGEPTSEATGDDTESTSGAASDGPAPTETEAEEAEEPTSPIRDLLRSQLEDTHGIFDGIPDIETLTGGLDENEDDEEQTKTADADESHEEQSTRKSDGTRWRPGGGTQRTTHSTVPTTGRRDIGRRPGRFSSVRGSTVSKR</sequence>
<keyword evidence="3" id="KW-1185">Reference proteome</keyword>
<proteinExistence type="predicted"/>
<evidence type="ECO:0000313" key="3">
    <source>
        <dbReference type="Proteomes" id="UP001597052"/>
    </source>
</evidence>
<feature type="compositionally biased region" description="Polar residues" evidence="1">
    <location>
        <begin position="229"/>
        <end position="238"/>
    </location>
</feature>
<evidence type="ECO:0000256" key="1">
    <source>
        <dbReference type="SAM" id="MobiDB-lite"/>
    </source>
</evidence>
<accession>A0ABD6D876</accession>
<feature type="compositionally biased region" description="Basic and acidic residues" evidence="1">
    <location>
        <begin position="199"/>
        <end position="221"/>
    </location>
</feature>
<comment type="caution">
    <text evidence="2">The sequence shown here is derived from an EMBL/GenBank/DDBJ whole genome shotgun (WGS) entry which is preliminary data.</text>
</comment>
<gene>
    <name evidence="2" type="ORF">ACFSBW_04630</name>
</gene>
<feature type="region of interest" description="Disordered" evidence="1">
    <location>
        <begin position="115"/>
        <end position="262"/>
    </location>
</feature>